<accession>A0A1F6PA40</accession>
<dbReference type="InterPro" id="IPR012902">
    <property type="entry name" value="N_methyl_site"/>
</dbReference>
<evidence type="ECO:0000256" key="1">
    <source>
        <dbReference type="SAM" id="Phobius"/>
    </source>
</evidence>
<dbReference type="STRING" id="1798705.A2563_04685"/>
<gene>
    <name evidence="2" type="ORF">A2563_04685</name>
</gene>
<dbReference type="AlphaFoldDB" id="A0A1F6PA40"/>
<evidence type="ECO:0000313" key="2">
    <source>
        <dbReference type="EMBL" id="OGH93045.1"/>
    </source>
</evidence>
<dbReference type="SUPFAM" id="SSF49464">
    <property type="entry name" value="Carboxypeptidase regulatory domain-like"/>
    <property type="match status" value="1"/>
</dbReference>
<name>A0A1F6PA40_9BACT</name>
<dbReference type="Pfam" id="PF07963">
    <property type="entry name" value="N_methyl"/>
    <property type="match status" value="1"/>
</dbReference>
<dbReference type="NCBIfam" id="TIGR02532">
    <property type="entry name" value="IV_pilin_GFxxxE"/>
    <property type="match status" value="1"/>
</dbReference>
<reference evidence="2 3" key="1">
    <citation type="journal article" date="2016" name="Nat. Commun.">
        <title>Thousands of microbial genomes shed light on interconnected biogeochemical processes in an aquifer system.</title>
        <authorList>
            <person name="Anantharaman K."/>
            <person name="Brown C.T."/>
            <person name="Hug L.A."/>
            <person name="Sharon I."/>
            <person name="Castelle C.J."/>
            <person name="Probst A.J."/>
            <person name="Thomas B.C."/>
            <person name="Singh A."/>
            <person name="Wilkins M.J."/>
            <person name="Karaoz U."/>
            <person name="Brodie E.L."/>
            <person name="Williams K.H."/>
            <person name="Hubbard S.S."/>
            <person name="Banfield J.F."/>
        </authorList>
    </citation>
    <scope>NUCLEOTIDE SEQUENCE [LARGE SCALE GENOMIC DNA]</scope>
</reference>
<feature type="transmembrane region" description="Helical" evidence="1">
    <location>
        <begin position="12"/>
        <end position="37"/>
    </location>
</feature>
<proteinExistence type="predicted"/>
<dbReference type="EMBL" id="MFRA01000003">
    <property type="protein sequence ID" value="OGH93045.1"/>
    <property type="molecule type" value="Genomic_DNA"/>
</dbReference>
<dbReference type="PROSITE" id="PS00409">
    <property type="entry name" value="PROKAR_NTER_METHYL"/>
    <property type="match status" value="1"/>
</dbReference>
<dbReference type="Pfam" id="PF13620">
    <property type="entry name" value="CarboxypepD_reg"/>
    <property type="match status" value="1"/>
</dbReference>
<protein>
    <recommendedName>
        <fullName evidence="4">Carboxypeptidase regulatory-like domain-containing protein</fullName>
    </recommendedName>
</protein>
<comment type="caution">
    <text evidence="2">The sequence shown here is derived from an EMBL/GenBank/DDBJ whole genome shotgun (WGS) entry which is preliminary data.</text>
</comment>
<evidence type="ECO:0008006" key="4">
    <source>
        <dbReference type="Google" id="ProtNLM"/>
    </source>
</evidence>
<dbReference type="InterPro" id="IPR008969">
    <property type="entry name" value="CarboxyPept-like_regulatory"/>
</dbReference>
<sequence length="599" mass="64806">MKFKLNRKGFSLLEILIASAIFLLFALGIYSGINLVFKVVYQSRMTILQTALLAEQLEIVRNLAFDDVGIINGVPDGVLPYSTTTVRNKQSFTIITTVRNIDDPFDGTLGGDPNDTSPADYKLVEMSVICLSCSQQSPIVLSTIVAPKQLEGASENGALFIQVFDYNGEPVAGADVTVTNTAQTPNVVIHDVTDSDGYLRIIDTPTGTLSYHINVSKSGYSSDYTVPVSAEVPTPIKPPSNVVSQTITDISFSIDRLSNLDLHFMTPACVAVANADFNIYGETKKIGSEPVVYKYDRDLTANGSGNYSFPNFEWDKYHVTVTGSTYTVGGSTPVLPIDLTPGLTQEASIILQPYSTHSLLVKVQDAGTGLPLSDATVHLTGTNYDESRVTGYGFVRQTDWSGNSGQVDYTNITQYFSDNGNIDNDSPAGDLKLRKVGQTYLNSGWLESSTIDLGTAANFNNIVFSPLSQPAEAGVNPVTFQLATSNSSTPSQWDFKGPDGEDSSFYTTTSTLIWSGHNGDRYLRYKVFLNTDDTSVSPTLSEVAFTYITSCIPPGQEYFGSLSASTYTLDVSHDGYNTNNDTVDVSGRTEVIVNMSPSS</sequence>
<dbReference type="Proteomes" id="UP000176634">
    <property type="component" value="Unassembled WGS sequence"/>
</dbReference>
<dbReference type="Gene3D" id="2.60.40.1120">
    <property type="entry name" value="Carboxypeptidase-like, regulatory domain"/>
    <property type="match status" value="1"/>
</dbReference>
<evidence type="ECO:0000313" key="3">
    <source>
        <dbReference type="Proteomes" id="UP000176634"/>
    </source>
</evidence>
<organism evidence="2 3">
    <name type="scientific">Candidatus Magasanikbacteria bacterium RIFOXYD1_FULL_40_23</name>
    <dbReference type="NCBI Taxonomy" id="1798705"/>
    <lineage>
        <taxon>Bacteria</taxon>
        <taxon>Candidatus Magasanikiibacteriota</taxon>
    </lineage>
</organism>
<keyword evidence="1" id="KW-1133">Transmembrane helix</keyword>
<keyword evidence="1" id="KW-0472">Membrane</keyword>
<keyword evidence="1" id="KW-0812">Transmembrane</keyword>